<feature type="domain" description="AraC effector-binding" evidence="1">
    <location>
        <begin position="3"/>
        <end position="146"/>
    </location>
</feature>
<dbReference type="InterPro" id="IPR010499">
    <property type="entry name" value="AraC_E-bd"/>
</dbReference>
<name>A0A1M7KXF5_9BURK</name>
<dbReference type="STRING" id="551987.SAMN05192549_102271"/>
<protein>
    <submittedName>
        <fullName evidence="2">Predicted transcriptional regulator YdeE, contains AraC-type DNA-binding domain</fullName>
    </submittedName>
</protein>
<dbReference type="EMBL" id="FRCX01000002">
    <property type="protein sequence ID" value="SHM70289.1"/>
    <property type="molecule type" value="Genomic_DNA"/>
</dbReference>
<dbReference type="InterPro" id="IPR029441">
    <property type="entry name" value="Cass2"/>
</dbReference>
<evidence type="ECO:0000313" key="3">
    <source>
        <dbReference type="Proteomes" id="UP000184339"/>
    </source>
</evidence>
<dbReference type="Gene3D" id="3.20.80.10">
    <property type="entry name" value="Regulatory factor, effector binding domain"/>
    <property type="match status" value="1"/>
</dbReference>
<organism evidence="2 3">
    <name type="scientific">Duganella sacchari</name>
    <dbReference type="NCBI Taxonomy" id="551987"/>
    <lineage>
        <taxon>Bacteria</taxon>
        <taxon>Pseudomonadati</taxon>
        <taxon>Pseudomonadota</taxon>
        <taxon>Betaproteobacteria</taxon>
        <taxon>Burkholderiales</taxon>
        <taxon>Oxalobacteraceae</taxon>
        <taxon>Telluria group</taxon>
        <taxon>Duganella</taxon>
    </lineage>
</organism>
<dbReference type="InterPro" id="IPR053182">
    <property type="entry name" value="YobU-like_regulator"/>
</dbReference>
<dbReference type="SUPFAM" id="SSF55136">
    <property type="entry name" value="Probable bacterial effector-binding domain"/>
    <property type="match status" value="1"/>
</dbReference>
<dbReference type="RefSeq" id="WP_072782037.1">
    <property type="nucleotide sequence ID" value="NZ_FRCX01000002.1"/>
</dbReference>
<dbReference type="Proteomes" id="UP000184339">
    <property type="component" value="Unassembled WGS sequence"/>
</dbReference>
<accession>A0A1M7KXF5</accession>
<dbReference type="Pfam" id="PF14526">
    <property type="entry name" value="Cass2"/>
    <property type="match status" value="1"/>
</dbReference>
<dbReference type="InterPro" id="IPR011256">
    <property type="entry name" value="Reg_factor_effector_dom_sf"/>
</dbReference>
<keyword evidence="2" id="KW-0238">DNA-binding</keyword>
<evidence type="ECO:0000259" key="1">
    <source>
        <dbReference type="SMART" id="SM00871"/>
    </source>
</evidence>
<dbReference type="OrthoDB" id="3173400at2"/>
<dbReference type="AlphaFoldDB" id="A0A1M7KXF5"/>
<dbReference type="SMART" id="SM00871">
    <property type="entry name" value="AraC_E_bind"/>
    <property type="match status" value="1"/>
</dbReference>
<dbReference type="PANTHER" id="PTHR36444">
    <property type="entry name" value="TRANSCRIPTIONAL REGULATOR PROTEIN YOBU-RELATED"/>
    <property type="match status" value="1"/>
</dbReference>
<keyword evidence="3" id="KW-1185">Reference proteome</keyword>
<evidence type="ECO:0000313" key="2">
    <source>
        <dbReference type="EMBL" id="SHM70289.1"/>
    </source>
</evidence>
<dbReference type="PANTHER" id="PTHR36444:SF2">
    <property type="entry name" value="TRANSCRIPTIONAL REGULATOR PROTEIN YOBU-RELATED"/>
    <property type="match status" value="1"/>
</dbReference>
<proteinExistence type="predicted"/>
<reference evidence="3" key="1">
    <citation type="submission" date="2016-11" db="EMBL/GenBank/DDBJ databases">
        <authorList>
            <person name="Varghese N."/>
            <person name="Submissions S."/>
        </authorList>
    </citation>
    <scope>NUCLEOTIDE SEQUENCE [LARGE SCALE GENOMIC DNA]</scope>
    <source>
        <strain evidence="3">Sac-22</strain>
    </source>
</reference>
<dbReference type="GO" id="GO:0003677">
    <property type="term" value="F:DNA binding"/>
    <property type="evidence" value="ECO:0007669"/>
    <property type="project" value="UniProtKB-KW"/>
</dbReference>
<sequence length="147" mass="16447">MTMHYDLVTMEPVTIAGITLRTDNSEAGMQKIQQHWGQFFQQGVTAKVARAVDPAIYEAYFDYESDANGAYTLMLGNRVPSGEDVPAGLHQVTLPAATYAKFTIDDPRAIRQAWEHIWSRADLQRTYSGDFEVIGEKSADIYVAVQQ</sequence>
<gene>
    <name evidence="2" type="ORF">SAMN05192549_102271</name>
</gene>